<evidence type="ECO:0000313" key="6">
    <source>
        <dbReference type="Proteomes" id="UP001374893"/>
    </source>
</evidence>
<proteinExistence type="inferred from homology"/>
<dbReference type="InterPro" id="IPR017853">
    <property type="entry name" value="GH"/>
</dbReference>
<dbReference type="PROSITE" id="PS50022">
    <property type="entry name" value="FA58C_3"/>
    <property type="match status" value="1"/>
</dbReference>
<dbReference type="PANTHER" id="PTHR42732:SF1">
    <property type="entry name" value="BETA-MANNOSIDASE"/>
    <property type="match status" value="1"/>
</dbReference>
<dbReference type="InterPro" id="IPR008979">
    <property type="entry name" value="Galactose-bd-like_sf"/>
</dbReference>
<dbReference type="SUPFAM" id="SSF51445">
    <property type="entry name" value="(Trans)glycosidases"/>
    <property type="match status" value="1"/>
</dbReference>
<dbReference type="InterPro" id="IPR013783">
    <property type="entry name" value="Ig-like_fold"/>
</dbReference>
<dbReference type="InterPro" id="IPR000421">
    <property type="entry name" value="FA58C"/>
</dbReference>
<dbReference type="Pfam" id="PF00754">
    <property type="entry name" value="F5_F8_type_C"/>
    <property type="match status" value="1"/>
</dbReference>
<dbReference type="Pfam" id="PF00703">
    <property type="entry name" value="Glyco_hydro_2"/>
    <property type="match status" value="1"/>
</dbReference>
<dbReference type="Gene3D" id="2.60.120.260">
    <property type="entry name" value="Galactose-binding domain-like"/>
    <property type="match status" value="2"/>
</dbReference>
<comment type="similarity">
    <text evidence="1">Belongs to the glycosyl hydrolase 2 family.</text>
</comment>
<sequence>MIRLLLPVALASSLMATEPVDLSGDWRFALDPSDSGLRDQPDNWRFPDTIRLPGMLTAQGFGESPSMESDWTIASWPQPDLFREWLDTDNFKSPYFLTPPRHYVGPAWYQREFTVPAEWSDRTLRVEFERVHWDSTLWINGQRIGRQDALGTPHVFEFGPLDTGAHTMTLRIDNRLDEVNPGPNAHSVSDHTQGNWNGIVGSMTLDAPGNNRIEHVGVFPSNDGSVRLIVSGQTDPKLHEASLLAEIRSPDASNSAFAKAVAFAREKDGTYRIELNAKLESAPQLWDEFDPQLYSAQVQLFTGDDMAVDEVDTTFGFREVENRNGILHLNGRRAFMRGTLECAIFPKTGHPPTDLASWERIIRICKDHGLNHMRFHSWCPPRAAFVAADRLGFYLQPEASAWAKGSAEVGSGRPVDRWINAETKRILSTYGNHPSFVFMAYGNEPGGPKHKEWLADWVDRQRSKDPRRLYTTAAGWPVMKGSDFHIPINPRIQGWGQGLGSIINSTPPSTTFDWRQYADKHRDAPIIAHEIGQWCAYPNFEEIAKYDGFFRAGNLEIFRETAERNGLIDQARDFLMASGKWQAGAYKHDIEAALRTPGFGGFQLLDLHDFPGQGTALVGVLDAFWDSKGYTSAEEFRRFCGPVVPLARIPKLVLTQDETLEAELELAHFGPEDFHAFQPVWTIADGSKVLATGELEARPLKAGEVHQLGTVNVNLSELPAPAKLTLSVKGTNTDAENSWDFFVYPSELPEAPEVSITRSLADTVEALEEGSSVLWLADSSEVADDPEFPLQIGFSPIFWNTAYTDWQPPHTLGLLNRTDHPALADFPTDTHSNWNWWEIVSRSRPFILTEHHELKPIVQPIDDWVTNRKLALVFEAKVGKGSLLACSVDLTRGMASRPAARQLLHSLKRYAASDRFQPTVEMSRSDLERLVRRPSRLAGMGAKAAASSAARGFEAAKAIDGNPGTLWHTPFGADKRPLPHELTVDLGSATPMRGVIITPRGDGNRNGRISEIRIYDDRKRLVTIAQLQDSARARRIMFQEPLTTTSLRLEISGSFTPPLVSIAEIDIVP</sequence>
<gene>
    <name evidence="5" type="ORF">HAHE_36140</name>
</gene>
<dbReference type="InterPro" id="IPR036156">
    <property type="entry name" value="Beta-gal/glucu_dom_sf"/>
</dbReference>
<reference evidence="5 6" key="1">
    <citation type="submission" date="2021-06" db="EMBL/GenBank/DDBJ databases">
        <title>Complete genome of Haloferula helveola possessing various polysaccharide degrading enzymes.</title>
        <authorList>
            <person name="Takami H."/>
            <person name="Huang C."/>
            <person name="Hamasaki K."/>
        </authorList>
    </citation>
    <scope>NUCLEOTIDE SEQUENCE [LARGE SCALE GENOMIC DNA]</scope>
    <source>
        <strain evidence="5 6">CN-1</strain>
    </source>
</reference>
<dbReference type="SUPFAM" id="SSF49785">
    <property type="entry name" value="Galactose-binding domain-like"/>
    <property type="match status" value="2"/>
</dbReference>
<dbReference type="SUPFAM" id="SSF49303">
    <property type="entry name" value="beta-Galactosidase/glucuronidase domain"/>
    <property type="match status" value="1"/>
</dbReference>
<evidence type="ECO:0000256" key="2">
    <source>
        <dbReference type="ARBA" id="ARBA00022801"/>
    </source>
</evidence>
<dbReference type="InterPro" id="IPR006102">
    <property type="entry name" value="Ig-like_GH2"/>
</dbReference>
<accession>A0ABN6H7S8</accession>
<organism evidence="5 6">
    <name type="scientific">Haloferula helveola</name>
    <dbReference type="NCBI Taxonomy" id="490095"/>
    <lineage>
        <taxon>Bacteria</taxon>
        <taxon>Pseudomonadati</taxon>
        <taxon>Verrucomicrobiota</taxon>
        <taxon>Verrucomicrobiia</taxon>
        <taxon>Verrucomicrobiales</taxon>
        <taxon>Verrucomicrobiaceae</taxon>
        <taxon>Haloferula</taxon>
    </lineage>
</organism>
<dbReference type="Gene3D" id="2.60.40.10">
    <property type="entry name" value="Immunoglobulins"/>
    <property type="match status" value="1"/>
</dbReference>
<keyword evidence="3" id="KW-0326">Glycosidase</keyword>
<dbReference type="InterPro" id="IPR051913">
    <property type="entry name" value="GH2_Domain-Containing"/>
</dbReference>
<evidence type="ECO:0000256" key="1">
    <source>
        <dbReference type="ARBA" id="ARBA00007401"/>
    </source>
</evidence>
<keyword evidence="2" id="KW-0378">Hydrolase</keyword>
<dbReference type="Proteomes" id="UP001374893">
    <property type="component" value="Chromosome"/>
</dbReference>
<keyword evidence="6" id="KW-1185">Reference proteome</keyword>
<evidence type="ECO:0000313" key="5">
    <source>
        <dbReference type="EMBL" id="BCX49706.1"/>
    </source>
</evidence>
<protein>
    <submittedName>
        <fullName evidence="5">Beta-galactosidase</fullName>
    </submittedName>
</protein>
<dbReference type="RefSeq" id="WP_338686417.1">
    <property type="nucleotide sequence ID" value="NZ_AP024702.1"/>
</dbReference>
<dbReference type="Gene3D" id="3.20.20.80">
    <property type="entry name" value="Glycosidases"/>
    <property type="match status" value="1"/>
</dbReference>
<evidence type="ECO:0000256" key="3">
    <source>
        <dbReference type="ARBA" id="ARBA00023295"/>
    </source>
</evidence>
<name>A0ABN6H7S8_9BACT</name>
<dbReference type="PANTHER" id="PTHR42732">
    <property type="entry name" value="BETA-GALACTOSIDASE"/>
    <property type="match status" value="1"/>
</dbReference>
<feature type="domain" description="F5/8 type C" evidence="4">
    <location>
        <begin position="925"/>
        <end position="1069"/>
    </location>
</feature>
<evidence type="ECO:0000259" key="4">
    <source>
        <dbReference type="PROSITE" id="PS50022"/>
    </source>
</evidence>
<dbReference type="EMBL" id="AP024702">
    <property type="protein sequence ID" value="BCX49706.1"/>
    <property type="molecule type" value="Genomic_DNA"/>
</dbReference>